<sequence length="391" mass="44070">MLYLLLLSVFLLRLLLFLDGLRLRLTEWRLLPQRLEFLGRAARAYRFLLPLVIVTHAVPRRAQLLALDLALVHSFQASRRVFIPEEIVVVNVARRRQHPTAHVKRKARTSHEIAHVLKFHHGLFQSRHGVPEARSDEFPRAEHIDGKSSVPFMFGMSINIYTHVVGPGLDEHQVHSWMCILHSTLAIDPRSPSTARGTSGSCWTGNHCLEVVIRRLQQREHDQAQLGIRVASMHWCLVRRQMRPPVDWSGSILSVDATAVIKDFRLPLTIMRRFYFKVTWLRVRQFFENSVISTQKNFRVLVAVIDFHDRSMYRYRLLGALLSASLPSMPFQGISSVSMQTGGATGEAGGGIGLAGTGVTGVTGVGGLPPSNVSVLLLPKSWVQKYLYNVA</sequence>
<keyword evidence="2" id="KW-1185">Reference proteome</keyword>
<organism evidence="1 2">
    <name type="scientific">Peronosclerospora sorghi</name>
    <dbReference type="NCBI Taxonomy" id="230839"/>
    <lineage>
        <taxon>Eukaryota</taxon>
        <taxon>Sar</taxon>
        <taxon>Stramenopiles</taxon>
        <taxon>Oomycota</taxon>
        <taxon>Peronosporomycetes</taxon>
        <taxon>Peronosporales</taxon>
        <taxon>Peronosporaceae</taxon>
        <taxon>Peronosclerospora</taxon>
    </lineage>
</organism>
<protein>
    <submittedName>
        <fullName evidence="1">Uncharacterized protein</fullName>
    </submittedName>
</protein>
<accession>A0ACC0VP46</accession>
<comment type="caution">
    <text evidence="1">The sequence shown here is derived from an EMBL/GenBank/DDBJ whole genome shotgun (WGS) entry which is preliminary data.</text>
</comment>
<dbReference type="EMBL" id="CM047587">
    <property type="protein sequence ID" value="KAI9907856.1"/>
    <property type="molecule type" value="Genomic_DNA"/>
</dbReference>
<proteinExistence type="predicted"/>
<evidence type="ECO:0000313" key="2">
    <source>
        <dbReference type="Proteomes" id="UP001163321"/>
    </source>
</evidence>
<name>A0ACC0VP46_9STRA</name>
<gene>
    <name evidence="1" type="ORF">PsorP6_003201</name>
</gene>
<evidence type="ECO:0000313" key="1">
    <source>
        <dbReference type="EMBL" id="KAI9907856.1"/>
    </source>
</evidence>
<reference evidence="1 2" key="1">
    <citation type="journal article" date="2022" name="bioRxiv">
        <title>The genome of the oomycete Peronosclerospora sorghi, a cosmopolitan pathogen of maize and sorghum, is inflated with dispersed pseudogenes.</title>
        <authorList>
            <person name="Fletcher K."/>
            <person name="Martin F."/>
            <person name="Isakeit T."/>
            <person name="Cavanaugh K."/>
            <person name="Magill C."/>
            <person name="Michelmore R."/>
        </authorList>
    </citation>
    <scope>NUCLEOTIDE SEQUENCE [LARGE SCALE GENOMIC DNA]</scope>
    <source>
        <strain evidence="1">P6</strain>
    </source>
</reference>
<dbReference type="Proteomes" id="UP001163321">
    <property type="component" value="Chromosome 8"/>
</dbReference>